<protein>
    <submittedName>
        <fullName evidence="2">Uncharacterized protein</fullName>
    </submittedName>
</protein>
<evidence type="ECO:0000313" key="3">
    <source>
        <dbReference type="Proteomes" id="UP000749311"/>
    </source>
</evidence>
<organism evidence="2 3">
    <name type="scientific">Brooklawnia cerclae</name>
    <dbReference type="NCBI Taxonomy" id="349934"/>
    <lineage>
        <taxon>Bacteria</taxon>
        <taxon>Bacillati</taxon>
        <taxon>Actinomycetota</taxon>
        <taxon>Actinomycetes</taxon>
        <taxon>Propionibacteriales</taxon>
        <taxon>Propionibacteriaceae</taxon>
        <taxon>Brooklawnia</taxon>
    </lineage>
</organism>
<dbReference type="Proteomes" id="UP000749311">
    <property type="component" value="Unassembled WGS sequence"/>
</dbReference>
<proteinExistence type="predicted"/>
<sequence length="74" mass="8070">MRFRRAVPATLMVGLLGVGLLGACSAPPTSVEPLPAIEDYVPSAADLELYHSRLDEQATDQGLQGMPEYEIVRW</sequence>
<keyword evidence="3" id="KW-1185">Reference proteome</keyword>
<dbReference type="RefSeq" id="WP_167164115.1">
    <property type="nucleotide sequence ID" value="NZ_BAAAOO010000012.1"/>
</dbReference>
<name>A0ABX0SCA4_9ACTN</name>
<dbReference type="PROSITE" id="PS51257">
    <property type="entry name" value="PROKAR_LIPOPROTEIN"/>
    <property type="match status" value="1"/>
</dbReference>
<accession>A0ABX0SCA4</accession>
<keyword evidence="1" id="KW-0732">Signal</keyword>
<comment type="caution">
    <text evidence="2">The sequence shown here is derived from an EMBL/GenBank/DDBJ whole genome shotgun (WGS) entry which is preliminary data.</text>
</comment>
<evidence type="ECO:0000313" key="2">
    <source>
        <dbReference type="EMBL" id="NIH55621.1"/>
    </source>
</evidence>
<gene>
    <name evidence="2" type="ORF">FB473_000266</name>
</gene>
<feature type="signal peptide" evidence="1">
    <location>
        <begin position="1"/>
        <end position="25"/>
    </location>
</feature>
<evidence type="ECO:0000256" key="1">
    <source>
        <dbReference type="SAM" id="SignalP"/>
    </source>
</evidence>
<feature type="chain" id="PRO_5045500103" evidence="1">
    <location>
        <begin position="26"/>
        <end position="74"/>
    </location>
</feature>
<reference evidence="2 3" key="1">
    <citation type="submission" date="2020-02" db="EMBL/GenBank/DDBJ databases">
        <title>Sequencing the genomes of 1000 actinobacteria strains.</title>
        <authorList>
            <person name="Klenk H.-P."/>
        </authorList>
    </citation>
    <scope>NUCLEOTIDE SEQUENCE [LARGE SCALE GENOMIC DNA]</scope>
    <source>
        <strain evidence="2 3">DSM 19609</strain>
    </source>
</reference>
<dbReference type="EMBL" id="JAAMOZ010000001">
    <property type="protein sequence ID" value="NIH55621.1"/>
    <property type="molecule type" value="Genomic_DNA"/>
</dbReference>